<gene>
    <name evidence="1" type="ORF">C1645_821740</name>
</gene>
<organism evidence="1 2">
    <name type="scientific">Glomus cerebriforme</name>
    <dbReference type="NCBI Taxonomy" id="658196"/>
    <lineage>
        <taxon>Eukaryota</taxon>
        <taxon>Fungi</taxon>
        <taxon>Fungi incertae sedis</taxon>
        <taxon>Mucoromycota</taxon>
        <taxon>Glomeromycotina</taxon>
        <taxon>Glomeromycetes</taxon>
        <taxon>Glomerales</taxon>
        <taxon>Glomeraceae</taxon>
        <taxon>Glomus</taxon>
    </lineage>
</organism>
<evidence type="ECO:0008006" key="3">
    <source>
        <dbReference type="Google" id="ProtNLM"/>
    </source>
</evidence>
<sequence>MINSILNRKPKRIILDRLLITNEEGNHNLTIDQNTIKNAVTQHFQQLGSASTTNLINYSTINDLPIQWQSLYNGKPSIKEEWYNELITPITLQELRTTISLLPNNKAGGPSSIKYEDIVHLDDYTIEFLLNLYNIILTYTIFPTEWSEALLFPIPKPKDWEGDINNTHPIVLLETTRRTNRPLYFRTSN</sequence>
<dbReference type="AlphaFoldDB" id="A0A397SZL7"/>
<reference evidence="1 2" key="1">
    <citation type="submission" date="2018-06" db="EMBL/GenBank/DDBJ databases">
        <title>Comparative genomics reveals the genomic features of Rhizophagus irregularis, R. cerebriforme, R. diaphanum and Gigaspora rosea, and their symbiotic lifestyle signature.</title>
        <authorList>
            <person name="Morin E."/>
            <person name="San Clemente H."/>
            <person name="Chen E.C.H."/>
            <person name="De La Providencia I."/>
            <person name="Hainaut M."/>
            <person name="Kuo A."/>
            <person name="Kohler A."/>
            <person name="Murat C."/>
            <person name="Tang N."/>
            <person name="Roy S."/>
            <person name="Loubradou J."/>
            <person name="Henrissat B."/>
            <person name="Grigoriev I.V."/>
            <person name="Corradi N."/>
            <person name="Roux C."/>
            <person name="Martin F.M."/>
        </authorList>
    </citation>
    <scope>NUCLEOTIDE SEQUENCE [LARGE SCALE GENOMIC DNA]</scope>
    <source>
        <strain evidence="1 2">DAOM 227022</strain>
    </source>
</reference>
<dbReference type="OrthoDB" id="2445125at2759"/>
<evidence type="ECO:0000313" key="1">
    <source>
        <dbReference type="EMBL" id="RIA91650.1"/>
    </source>
</evidence>
<dbReference type="PANTHER" id="PTHR19446">
    <property type="entry name" value="REVERSE TRANSCRIPTASES"/>
    <property type="match status" value="1"/>
</dbReference>
<protein>
    <recommendedName>
        <fullName evidence="3">Reverse transcriptase domain-containing protein</fullName>
    </recommendedName>
</protein>
<evidence type="ECO:0000313" key="2">
    <source>
        <dbReference type="Proteomes" id="UP000265703"/>
    </source>
</evidence>
<name>A0A397SZL7_9GLOM</name>
<dbReference type="Proteomes" id="UP000265703">
    <property type="component" value="Unassembled WGS sequence"/>
</dbReference>
<proteinExistence type="predicted"/>
<dbReference type="EMBL" id="QKYT01000146">
    <property type="protein sequence ID" value="RIA91650.1"/>
    <property type="molecule type" value="Genomic_DNA"/>
</dbReference>
<keyword evidence="2" id="KW-1185">Reference proteome</keyword>
<comment type="caution">
    <text evidence="1">The sequence shown here is derived from an EMBL/GenBank/DDBJ whole genome shotgun (WGS) entry which is preliminary data.</text>
</comment>
<accession>A0A397SZL7</accession>